<evidence type="ECO:0000259" key="1">
    <source>
        <dbReference type="Pfam" id="PF10543"/>
    </source>
</evidence>
<dbReference type="RefSeq" id="WP_154519962.1">
    <property type="nucleotide sequence ID" value="NZ_VUMT01000022.1"/>
</dbReference>
<evidence type="ECO:0008006" key="5">
    <source>
        <dbReference type="Google" id="ProtNLM"/>
    </source>
</evidence>
<protein>
    <recommendedName>
        <fullName evidence="5">Antirepressor</fullName>
    </recommendedName>
</protein>
<evidence type="ECO:0000313" key="3">
    <source>
        <dbReference type="EMBL" id="MSS64570.1"/>
    </source>
</evidence>
<dbReference type="AlphaFoldDB" id="A0A6L5Y0B5"/>
<accession>A0A6L5Y0B5</accession>
<name>A0A6L5Y0B5_9FIRM</name>
<dbReference type="Proteomes" id="UP000482209">
    <property type="component" value="Unassembled WGS sequence"/>
</dbReference>
<evidence type="ECO:0000259" key="2">
    <source>
        <dbReference type="Pfam" id="PF10552"/>
    </source>
</evidence>
<gene>
    <name evidence="3" type="ORF">FYJ58_11890</name>
</gene>
<dbReference type="EMBL" id="VUMT01000022">
    <property type="protein sequence ID" value="MSS64570.1"/>
    <property type="molecule type" value="Genomic_DNA"/>
</dbReference>
<comment type="caution">
    <text evidence="3">The sequence shown here is derived from an EMBL/GenBank/DDBJ whole genome shotgun (WGS) entry which is preliminary data.</text>
</comment>
<feature type="domain" description="ORF6C" evidence="2">
    <location>
        <begin position="127"/>
        <end position="224"/>
    </location>
</feature>
<dbReference type="Pfam" id="PF10543">
    <property type="entry name" value="ORF6N"/>
    <property type="match status" value="1"/>
</dbReference>
<sequence length="234" mass="27619">MNELTITEYKDIRVLTTQQLAEEYGTDTQVITNNFNRNKERYVLGKHYIALEGVEKREFINQTQIDLGSLKNAKTLYLWTEKGALLHAKSLNTDKAWEVYEYLVDNYFQKPKRQLTDREIMRMQLEMYDEHEERISKLETTMNLDYGQQQELKKVVNSTVVKALGGKNSNAYKKISKKVFSECNRDVQDYFHVNSRNNIPRMKYYEAINYATKWEPCNNTKLAIQDCNNQLNIA</sequence>
<evidence type="ECO:0000313" key="4">
    <source>
        <dbReference type="Proteomes" id="UP000482209"/>
    </source>
</evidence>
<organism evidence="3 4">
    <name type="scientific">Velocimicrobium porci</name>
    <dbReference type="NCBI Taxonomy" id="2606634"/>
    <lineage>
        <taxon>Bacteria</taxon>
        <taxon>Bacillati</taxon>
        <taxon>Bacillota</taxon>
        <taxon>Clostridia</taxon>
        <taxon>Lachnospirales</taxon>
        <taxon>Lachnospiraceae</taxon>
        <taxon>Velocimicrobium</taxon>
    </lineage>
</organism>
<keyword evidence="4" id="KW-1185">Reference proteome</keyword>
<reference evidence="3 4" key="1">
    <citation type="submission" date="2019-08" db="EMBL/GenBank/DDBJ databases">
        <title>In-depth cultivation of the pig gut microbiome towards novel bacterial diversity and tailored functional studies.</title>
        <authorList>
            <person name="Wylensek D."/>
            <person name="Hitch T.C.A."/>
            <person name="Clavel T."/>
        </authorList>
    </citation>
    <scope>NUCLEOTIDE SEQUENCE [LARGE SCALE GENOMIC DNA]</scope>
    <source>
        <strain evidence="3 4">WCA-693-APC-MOT-I</strain>
    </source>
</reference>
<feature type="domain" description="KilA-N DNA-binding" evidence="1">
    <location>
        <begin position="5"/>
        <end position="90"/>
    </location>
</feature>
<dbReference type="InterPro" id="IPR018878">
    <property type="entry name" value="ORF6C_dom"/>
</dbReference>
<dbReference type="Pfam" id="PF10552">
    <property type="entry name" value="ORF6C"/>
    <property type="match status" value="1"/>
</dbReference>
<proteinExistence type="predicted"/>
<dbReference type="InterPro" id="IPR018873">
    <property type="entry name" value="KilA-N_DNA-bd_domain"/>
</dbReference>